<comment type="caution">
    <text evidence="1">The sequence shown here is derived from an EMBL/GenBank/DDBJ whole genome shotgun (WGS) entry which is preliminary data.</text>
</comment>
<keyword evidence="2" id="KW-1185">Reference proteome</keyword>
<evidence type="ECO:0000313" key="1">
    <source>
        <dbReference type="EMBL" id="CAD7001315.1"/>
    </source>
</evidence>
<organism evidence="1 2">
    <name type="scientific">Ceratitis capitata</name>
    <name type="common">Mediterranean fruit fly</name>
    <name type="synonym">Tephritis capitata</name>
    <dbReference type="NCBI Taxonomy" id="7213"/>
    <lineage>
        <taxon>Eukaryota</taxon>
        <taxon>Metazoa</taxon>
        <taxon>Ecdysozoa</taxon>
        <taxon>Arthropoda</taxon>
        <taxon>Hexapoda</taxon>
        <taxon>Insecta</taxon>
        <taxon>Pterygota</taxon>
        <taxon>Neoptera</taxon>
        <taxon>Endopterygota</taxon>
        <taxon>Diptera</taxon>
        <taxon>Brachycera</taxon>
        <taxon>Muscomorpha</taxon>
        <taxon>Tephritoidea</taxon>
        <taxon>Tephritidae</taxon>
        <taxon>Ceratitis</taxon>
        <taxon>Ceratitis</taxon>
    </lineage>
</organism>
<proteinExistence type="predicted"/>
<evidence type="ECO:0000313" key="2">
    <source>
        <dbReference type="Proteomes" id="UP000606786"/>
    </source>
</evidence>
<reference evidence="1" key="1">
    <citation type="submission" date="2020-11" db="EMBL/GenBank/DDBJ databases">
        <authorList>
            <person name="Whitehead M."/>
        </authorList>
    </citation>
    <scope>NUCLEOTIDE SEQUENCE</scope>
    <source>
        <strain evidence="1">EGII</strain>
    </source>
</reference>
<dbReference type="AlphaFoldDB" id="A0A811UTN0"/>
<protein>
    <submittedName>
        <fullName evidence="1">(Mediterranean fruit fly) hypothetical protein</fullName>
    </submittedName>
</protein>
<sequence>MADFVVRESSPRGDEDEAVGIITAEGAAHGTSKLAISFTNVCTSVGLARDVFEDDGSMSVVTKTIGWQMADFVVRESSPRGDEDEAVGIITAEGAAHGTSKLAISFTNVCTSVGLARDVFEDDGSMSVVTKSDWKFCQPLEVWT</sequence>
<dbReference type="Proteomes" id="UP000606786">
    <property type="component" value="Unassembled WGS sequence"/>
</dbReference>
<gene>
    <name evidence="1" type="ORF">CCAP1982_LOCUS9812</name>
</gene>
<dbReference type="EMBL" id="CAJHJT010000023">
    <property type="protein sequence ID" value="CAD7001315.1"/>
    <property type="molecule type" value="Genomic_DNA"/>
</dbReference>
<accession>A0A811UTN0</accession>
<name>A0A811UTN0_CERCA</name>